<dbReference type="GO" id="GO:0019843">
    <property type="term" value="F:rRNA binding"/>
    <property type="evidence" value="ECO:0007669"/>
    <property type="project" value="UniProtKB-UniRule"/>
</dbReference>
<dbReference type="InterPro" id="IPR022666">
    <property type="entry name" value="Ribosomal_uL2_RNA-bd_dom"/>
</dbReference>
<dbReference type="SMART" id="SM01382">
    <property type="entry name" value="Ribosomal_L2_C"/>
    <property type="match status" value="1"/>
</dbReference>
<evidence type="ECO:0000313" key="11">
    <source>
        <dbReference type="EMBL" id="QDH81757.1"/>
    </source>
</evidence>
<dbReference type="InterPro" id="IPR008991">
    <property type="entry name" value="Translation_prot_SH3-like_sf"/>
</dbReference>
<keyword evidence="3 11" id="KW-0150">Chloroplast</keyword>
<keyword evidence="5 7" id="KW-0689">Ribosomal protein</keyword>
<evidence type="ECO:0000256" key="6">
    <source>
        <dbReference type="ARBA" id="ARBA00023274"/>
    </source>
</evidence>
<dbReference type="GO" id="GO:0005762">
    <property type="term" value="C:mitochondrial large ribosomal subunit"/>
    <property type="evidence" value="ECO:0007669"/>
    <property type="project" value="TreeGrafter"/>
</dbReference>
<dbReference type="GeneID" id="40868951"/>
<dbReference type="FunFam" id="2.30.30.30:FF:000001">
    <property type="entry name" value="50S ribosomal protein L2"/>
    <property type="match status" value="1"/>
</dbReference>
<name>A0A514CPP8_9STRA</name>
<dbReference type="InterPro" id="IPR022671">
    <property type="entry name" value="Ribosomal_uL2_CS"/>
</dbReference>
<dbReference type="FunFam" id="2.40.50.140:FF:000003">
    <property type="entry name" value="50S ribosomal protein L2"/>
    <property type="match status" value="1"/>
</dbReference>
<gene>
    <name evidence="7 11" type="primary">rpl2</name>
</gene>
<sequence length="274" mass="30456">MVIRIYKPNTPGTRNRGVLVFSEITKNKPEKSLIRVNFRKKGRNNRGIITIRHRGGGHKKRYRLVDFKRNKKGIPAQVQSIEYDPYRNARIALVTYEDGEKSYVLHPQTLKVGSVIMSGKKVEITVGNTLPLSSIPLGLDVHNIELVPNKGGQIVRAAGTSARILAKEGSYVTLRLPSKEVRLIRQECNATIGIVGNGDSNKIKIGKAGRKRWLGIRPTVRGIAMNPCDHPHGGGEGRSPIGRKRPITPWGKAALGVKTRSKNNLSNKYIIRRK</sequence>
<keyword evidence="4 11" id="KW-0934">Plastid</keyword>
<evidence type="ECO:0000256" key="5">
    <source>
        <dbReference type="ARBA" id="ARBA00022980"/>
    </source>
</evidence>
<feature type="domain" description="Large ribosomal subunit protein uL2 C-terminal" evidence="9">
    <location>
        <begin position="124"/>
        <end position="253"/>
    </location>
</feature>
<dbReference type="GO" id="GO:0032543">
    <property type="term" value="P:mitochondrial translation"/>
    <property type="evidence" value="ECO:0007669"/>
    <property type="project" value="TreeGrafter"/>
</dbReference>
<evidence type="ECO:0000256" key="7">
    <source>
        <dbReference type="HAMAP-Rule" id="MF_01320"/>
    </source>
</evidence>
<dbReference type="GO" id="GO:0009507">
    <property type="term" value="C:chloroplast"/>
    <property type="evidence" value="ECO:0007669"/>
    <property type="project" value="UniProtKB-SubCell"/>
</dbReference>
<accession>A0A514CPP8</accession>
<dbReference type="GO" id="GO:0016740">
    <property type="term" value="F:transferase activity"/>
    <property type="evidence" value="ECO:0007669"/>
    <property type="project" value="InterPro"/>
</dbReference>
<dbReference type="FunFam" id="4.10.950.10:FF:000001">
    <property type="entry name" value="50S ribosomal protein L2"/>
    <property type="match status" value="1"/>
</dbReference>
<dbReference type="InterPro" id="IPR022669">
    <property type="entry name" value="Ribosomal_uL2_C"/>
</dbReference>
<dbReference type="AlphaFoldDB" id="A0A514CPP8"/>
<dbReference type="InterPro" id="IPR002171">
    <property type="entry name" value="Ribosomal_uL2"/>
</dbReference>
<keyword evidence="6 7" id="KW-0687">Ribonucleoprotein</keyword>
<dbReference type="InterPro" id="IPR005880">
    <property type="entry name" value="Ribosomal_uL2_bac/org-type"/>
</dbReference>
<dbReference type="InterPro" id="IPR012340">
    <property type="entry name" value="NA-bd_OB-fold"/>
</dbReference>
<organism evidence="11">
    <name type="scientific">Octactis speculum</name>
    <dbReference type="NCBI Taxonomy" id="3111310"/>
    <lineage>
        <taxon>Eukaryota</taxon>
        <taxon>Sar</taxon>
        <taxon>Stramenopiles</taxon>
        <taxon>Ochrophyta</taxon>
        <taxon>Dictyochophyceae</taxon>
        <taxon>Dictyochales</taxon>
        <taxon>Dictyochaceae</taxon>
        <taxon>Octactis</taxon>
    </lineage>
</organism>
<dbReference type="NCBIfam" id="TIGR01171">
    <property type="entry name" value="rplB_bact"/>
    <property type="match status" value="1"/>
</dbReference>
<dbReference type="RefSeq" id="YP_009677096.1">
    <property type="nucleotide sequence ID" value="NC_043929.1"/>
</dbReference>
<dbReference type="PANTHER" id="PTHR13691:SF5">
    <property type="entry name" value="LARGE RIBOSOMAL SUBUNIT PROTEIN UL2M"/>
    <property type="match status" value="1"/>
</dbReference>
<dbReference type="EMBL" id="MK561359">
    <property type="protein sequence ID" value="QDH81757.1"/>
    <property type="molecule type" value="Genomic_DNA"/>
</dbReference>
<geneLocation type="chloroplast" evidence="11"/>
<feature type="domain" description="Large ribosomal subunit protein uL2 RNA-binding" evidence="10">
    <location>
        <begin position="42"/>
        <end position="118"/>
    </location>
</feature>
<comment type="subcellular location">
    <subcellularLocation>
        <location evidence="1 7">Plastid</location>
        <location evidence="1 7">Chloroplast</location>
    </subcellularLocation>
</comment>
<proteinExistence type="inferred from homology"/>
<evidence type="ECO:0000256" key="2">
    <source>
        <dbReference type="ARBA" id="ARBA00005636"/>
    </source>
</evidence>
<dbReference type="Pfam" id="PF00181">
    <property type="entry name" value="Ribosomal_L2_N"/>
    <property type="match status" value="1"/>
</dbReference>
<evidence type="ECO:0000256" key="8">
    <source>
        <dbReference type="SAM" id="MobiDB-lite"/>
    </source>
</evidence>
<feature type="region of interest" description="Disordered" evidence="8">
    <location>
        <begin position="224"/>
        <end position="246"/>
    </location>
</feature>
<comment type="subunit">
    <text evidence="7">Part of the 50S ribosomal subunit.</text>
</comment>
<protein>
    <recommendedName>
        <fullName evidence="7">Large ribosomal subunit protein uL2c</fullName>
    </recommendedName>
</protein>
<dbReference type="SMART" id="SM01383">
    <property type="entry name" value="Ribosomal_L2"/>
    <property type="match status" value="1"/>
</dbReference>
<evidence type="ECO:0000259" key="9">
    <source>
        <dbReference type="SMART" id="SM01382"/>
    </source>
</evidence>
<dbReference type="HAMAP" id="MF_01320_B">
    <property type="entry name" value="Ribosomal_uL2_B"/>
    <property type="match status" value="1"/>
</dbReference>
<dbReference type="SUPFAM" id="SSF50104">
    <property type="entry name" value="Translation proteins SH3-like domain"/>
    <property type="match status" value="1"/>
</dbReference>
<dbReference type="PANTHER" id="PTHR13691">
    <property type="entry name" value="RIBOSOMAL PROTEIN L2"/>
    <property type="match status" value="1"/>
</dbReference>
<reference evidence="11" key="1">
    <citation type="submission" date="2019-02" db="EMBL/GenBank/DDBJ databases">
        <title>Dictyochophyceae plastid genomes reveal unusual variability of their organisation.</title>
        <authorList>
            <person name="Han K.Y."/>
            <person name="Maciszewski K."/>
            <person name="Graf L."/>
            <person name="Andersen R.A."/>
            <person name="Karnkowska A."/>
            <person name="Yoon H.S."/>
        </authorList>
    </citation>
    <scope>NUCLEOTIDE SEQUENCE</scope>
</reference>
<dbReference type="PROSITE" id="PS00467">
    <property type="entry name" value="RIBOSOMAL_L2"/>
    <property type="match status" value="1"/>
</dbReference>
<dbReference type="SUPFAM" id="SSF50249">
    <property type="entry name" value="Nucleic acid-binding proteins"/>
    <property type="match status" value="1"/>
</dbReference>
<dbReference type="Gene3D" id="2.40.50.140">
    <property type="entry name" value="Nucleic acid-binding proteins"/>
    <property type="match status" value="1"/>
</dbReference>
<dbReference type="Gene3D" id="4.10.950.10">
    <property type="entry name" value="Ribosomal protein L2, domain 3"/>
    <property type="match status" value="1"/>
</dbReference>
<dbReference type="InterPro" id="IPR014722">
    <property type="entry name" value="Rib_uL2_dom2"/>
</dbReference>
<dbReference type="GO" id="GO:0003735">
    <property type="term" value="F:structural constituent of ribosome"/>
    <property type="evidence" value="ECO:0007669"/>
    <property type="project" value="InterPro"/>
</dbReference>
<dbReference type="PIRSF" id="PIRSF002158">
    <property type="entry name" value="Ribosomal_L2"/>
    <property type="match status" value="1"/>
</dbReference>
<evidence type="ECO:0000256" key="3">
    <source>
        <dbReference type="ARBA" id="ARBA00022528"/>
    </source>
</evidence>
<dbReference type="Gene3D" id="2.30.30.30">
    <property type="match status" value="1"/>
</dbReference>
<dbReference type="Pfam" id="PF03947">
    <property type="entry name" value="Ribosomal_L2_C"/>
    <property type="match status" value="1"/>
</dbReference>
<dbReference type="InterPro" id="IPR014726">
    <property type="entry name" value="Ribosomal_uL2_dom3"/>
</dbReference>
<evidence type="ECO:0000256" key="4">
    <source>
        <dbReference type="ARBA" id="ARBA00022640"/>
    </source>
</evidence>
<evidence type="ECO:0000256" key="1">
    <source>
        <dbReference type="ARBA" id="ARBA00004229"/>
    </source>
</evidence>
<evidence type="ECO:0000259" key="10">
    <source>
        <dbReference type="SMART" id="SM01383"/>
    </source>
</evidence>
<comment type="similarity">
    <text evidence="2 7">Belongs to the universal ribosomal protein uL2 family.</text>
</comment>